<reference evidence="4 5" key="1">
    <citation type="submission" date="2014-03" db="EMBL/GenBank/DDBJ databases">
        <title>Bradyrhizobium valentinum sp. nov., isolated from effective nodules of Lupinus mariae-josephae, a lupine endemic of basic-lime soils in Eastern Spain.</title>
        <authorList>
            <person name="Duran D."/>
            <person name="Rey L."/>
            <person name="Navarro A."/>
            <person name="Busquets A."/>
            <person name="Imperial J."/>
            <person name="Ruiz-Argueso T."/>
        </authorList>
    </citation>
    <scope>NUCLEOTIDE SEQUENCE [LARGE SCALE GENOMIC DNA]</scope>
    <source>
        <strain evidence="4 5">CCBAU 23086</strain>
    </source>
</reference>
<dbReference type="OrthoDB" id="5456285at2"/>
<feature type="modified residue" description="4-aspartylphosphate" evidence="2">
    <location>
        <position position="52"/>
    </location>
</feature>
<evidence type="ECO:0000313" key="4">
    <source>
        <dbReference type="EMBL" id="KRR25092.1"/>
    </source>
</evidence>
<organism evidence="4 5">
    <name type="scientific">Bradyrhizobium lablabi</name>
    <dbReference type="NCBI Taxonomy" id="722472"/>
    <lineage>
        <taxon>Bacteria</taxon>
        <taxon>Pseudomonadati</taxon>
        <taxon>Pseudomonadota</taxon>
        <taxon>Alphaproteobacteria</taxon>
        <taxon>Hyphomicrobiales</taxon>
        <taxon>Nitrobacteraceae</taxon>
        <taxon>Bradyrhizobium</taxon>
    </lineage>
</organism>
<dbReference type="STRING" id="722472.SAMN05444321_7390"/>
<dbReference type="RefSeq" id="WP_057858192.1">
    <property type="nucleotide sequence ID" value="NZ_LLYB01000058.1"/>
</dbReference>
<dbReference type="InterPro" id="IPR001789">
    <property type="entry name" value="Sig_transdc_resp-reg_receiver"/>
</dbReference>
<evidence type="ECO:0000259" key="3">
    <source>
        <dbReference type="PROSITE" id="PS50110"/>
    </source>
</evidence>
<accession>A0A0R3MYH5</accession>
<dbReference type="SMART" id="SM00448">
    <property type="entry name" value="REC"/>
    <property type="match status" value="1"/>
</dbReference>
<dbReference type="SUPFAM" id="SSF52172">
    <property type="entry name" value="CheY-like"/>
    <property type="match status" value="1"/>
</dbReference>
<keyword evidence="1 2" id="KW-0597">Phosphoprotein</keyword>
<dbReference type="PANTHER" id="PTHR44591">
    <property type="entry name" value="STRESS RESPONSE REGULATOR PROTEIN 1"/>
    <property type="match status" value="1"/>
</dbReference>
<dbReference type="EMBL" id="LLYB01000058">
    <property type="protein sequence ID" value="KRR25092.1"/>
    <property type="molecule type" value="Genomic_DNA"/>
</dbReference>
<gene>
    <name evidence="4" type="ORF">CQ14_25825</name>
</gene>
<evidence type="ECO:0000256" key="2">
    <source>
        <dbReference type="PROSITE-ProRule" id="PRU00169"/>
    </source>
</evidence>
<evidence type="ECO:0000313" key="5">
    <source>
        <dbReference type="Proteomes" id="UP000051660"/>
    </source>
</evidence>
<name>A0A0R3MYH5_9BRAD</name>
<sequence>MPRVLVVDDQADVRTMICIVLRIHQFEIVEADSAASALKLFGQSGFDLAIVDIFLQGTNGSDLIAALRARVPGLPMIAISGMTALDFLSGTPELSDVVCLQKPFRPPDLMRAIEASMGSVGQRGGAVAGAAL</sequence>
<comment type="caution">
    <text evidence="4">The sequence shown here is derived from an EMBL/GenBank/DDBJ whole genome shotgun (WGS) entry which is preliminary data.</text>
</comment>
<dbReference type="Pfam" id="PF00072">
    <property type="entry name" value="Response_reg"/>
    <property type="match status" value="1"/>
</dbReference>
<dbReference type="AlphaFoldDB" id="A0A0R3MYH5"/>
<dbReference type="InterPro" id="IPR050595">
    <property type="entry name" value="Bact_response_regulator"/>
</dbReference>
<dbReference type="Gene3D" id="3.40.50.2300">
    <property type="match status" value="1"/>
</dbReference>
<protein>
    <recommendedName>
        <fullName evidence="3">Response regulatory domain-containing protein</fullName>
    </recommendedName>
</protein>
<dbReference type="Proteomes" id="UP000051660">
    <property type="component" value="Unassembled WGS sequence"/>
</dbReference>
<dbReference type="GO" id="GO:0000160">
    <property type="term" value="P:phosphorelay signal transduction system"/>
    <property type="evidence" value="ECO:0007669"/>
    <property type="project" value="InterPro"/>
</dbReference>
<dbReference type="InterPro" id="IPR011006">
    <property type="entry name" value="CheY-like_superfamily"/>
</dbReference>
<dbReference type="PANTHER" id="PTHR44591:SF23">
    <property type="entry name" value="CHEY SUBFAMILY"/>
    <property type="match status" value="1"/>
</dbReference>
<feature type="domain" description="Response regulatory" evidence="3">
    <location>
        <begin position="3"/>
        <end position="117"/>
    </location>
</feature>
<evidence type="ECO:0000256" key="1">
    <source>
        <dbReference type="ARBA" id="ARBA00022553"/>
    </source>
</evidence>
<dbReference type="CDD" id="cd00156">
    <property type="entry name" value="REC"/>
    <property type="match status" value="1"/>
</dbReference>
<proteinExistence type="predicted"/>
<dbReference type="PROSITE" id="PS50110">
    <property type="entry name" value="RESPONSE_REGULATORY"/>
    <property type="match status" value="1"/>
</dbReference>